<comment type="caution">
    <text evidence="1">The sequence shown here is derived from an EMBL/GenBank/DDBJ whole genome shotgun (WGS) entry which is preliminary data.</text>
</comment>
<organism evidence="1 2">
    <name type="scientific">Mauremys mutica</name>
    <name type="common">yellowpond turtle</name>
    <dbReference type="NCBI Taxonomy" id="74926"/>
    <lineage>
        <taxon>Eukaryota</taxon>
        <taxon>Metazoa</taxon>
        <taxon>Chordata</taxon>
        <taxon>Craniata</taxon>
        <taxon>Vertebrata</taxon>
        <taxon>Euteleostomi</taxon>
        <taxon>Archelosauria</taxon>
        <taxon>Testudinata</taxon>
        <taxon>Testudines</taxon>
        <taxon>Cryptodira</taxon>
        <taxon>Durocryptodira</taxon>
        <taxon>Testudinoidea</taxon>
        <taxon>Geoemydidae</taxon>
        <taxon>Geoemydinae</taxon>
        <taxon>Mauremys</taxon>
    </lineage>
</organism>
<reference evidence="1" key="1">
    <citation type="submission" date="2021-09" db="EMBL/GenBank/DDBJ databases">
        <title>The genome of Mauremys mutica provides insights into the evolution of semi-aquatic lifestyle.</title>
        <authorList>
            <person name="Gong S."/>
            <person name="Gao Y."/>
        </authorList>
    </citation>
    <scope>NUCLEOTIDE SEQUENCE</scope>
    <source>
        <strain evidence="1">MM-2020</strain>
        <tissue evidence="1">Muscle</tissue>
    </source>
</reference>
<dbReference type="Proteomes" id="UP000827986">
    <property type="component" value="Unassembled WGS sequence"/>
</dbReference>
<evidence type="ECO:0000313" key="2">
    <source>
        <dbReference type="Proteomes" id="UP000827986"/>
    </source>
</evidence>
<evidence type="ECO:0000313" key="1">
    <source>
        <dbReference type="EMBL" id="KAH1181870.1"/>
    </source>
</evidence>
<keyword evidence="2" id="KW-1185">Reference proteome</keyword>
<protein>
    <submittedName>
        <fullName evidence="1">Uncharacterized protein</fullName>
    </submittedName>
</protein>
<proteinExistence type="predicted"/>
<accession>A0A9D3XMM4</accession>
<sequence length="123" mass="14102">MAWHSLTPGENLALGVVFLTRRYLDQQPPVYVGAWLPPVRMQSTAMALSHEEQKIHRFQGQKERTTVIKHFLLHRPWTHRDLNRCPLASQAGAKPQCHLIYIQDFAQQPLARVSLNVLMNPSA</sequence>
<dbReference type="AlphaFoldDB" id="A0A9D3XMM4"/>
<gene>
    <name evidence="1" type="ORF">KIL84_009624</name>
</gene>
<name>A0A9D3XMM4_9SAUR</name>
<dbReference type="EMBL" id="JAHDVG010000467">
    <property type="protein sequence ID" value="KAH1181870.1"/>
    <property type="molecule type" value="Genomic_DNA"/>
</dbReference>